<organism evidence="1 2">
    <name type="scientific">Prorocentrum cordatum</name>
    <dbReference type="NCBI Taxonomy" id="2364126"/>
    <lineage>
        <taxon>Eukaryota</taxon>
        <taxon>Sar</taxon>
        <taxon>Alveolata</taxon>
        <taxon>Dinophyceae</taxon>
        <taxon>Prorocentrales</taxon>
        <taxon>Prorocentraceae</taxon>
        <taxon>Prorocentrum</taxon>
    </lineage>
</organism>
<gene>
    <name evidence="1" type="ORF">PCOR1329_LOCUS32432</name>
</gene>
<comment type="caution">
    <text evidence="1">The sequence shown here is derived from an EMBL/GenBank/DDBJ whole genome shotgun (WGS) entry which is preliminary data.</text>
</comment>
<reference evidence="1" key="1">
    <citation type="submission" date="2023-10" db="EMBL/GenBank/DDBJ databases">
        <authorList>
            <person name="Chen Y."/>
            <person name="Shah S."/>
            <person name="Dougan E. K."/>
            <person name="Thang M."/>
            <person name="Chan C."/>
        </authorList>
    </citation>
    <scope>NUCLEOTIDE SEQUENCE [LARGE SCALE GENOMIC DNA]</scope>
</reference>
<name>A0ABN9STB7_9DINO</name>
<feature type="non-terminal residue" evidence="1">
    <location>
        <position position="1"/>
    </location>
</feature>
<keyword evidence="2" id="KW-1185">Reference proteome</keyword>
<dbReference type="EMBL" id="CAUYUJ010013158">
    <property type="protein sequence ID" value="CAK0835701.1"/>
    <property type="molecule type" value="Genomic_DNA"/>
</dbReference>
<protein>
    <submittedName>
        <fullName evidence="1">Uncharacterized protein</fullName>
    </submittedName>
</protein>
<dbReference type="Proteomes" id="UP001189429">
    <property type="component" value="Unassembled WGS sequence"/>
</dbReference>
<feature type="non-terminal residue" evidence="1">
    <location>
        <position position="260"/>
    </location>
</feature>
<sequence length="260" mass="26282">APLEPEAPSAEACAAWVQPAPPCVEPTAELRPPSIEECVALLQECAAGAGQEPGQQLAYHSRARCSWRRFAGCLPGLGAADAPWWSSLRRGTPCAPAAAGFGRHQTNEGDELVIEYAVHPPLLLGRTVVGESQIQLFDAVVATPDNGLYVGELEPANTDIRAWYRRTPAGGPPPAAAAGILVYDFAQPLMLADFHALCPAALRLVAEHDAALGAAGAGDAVVPAGLGPAVAAAAAAPIAPAAAAGPACLTGALAPPPVPG</sequence>
<proteinExistence type="predicted"/>
<evidence type="ECO:0000313" key="2">
    <source>
        <dbReference type="Proteomes" id="UP001189429"/>
    </source>
</evidence>
<accession>A0ABN9STB7</accession>
<evidence type="ECO:0000313" key="1">
    <source>
        <dbReference type="EMBL" id="CAK0835701.1"/>
    </source>
</evidence>